<evidence type="ECO:0000256" key="2">
    <source>
        <dbReference type="SAM" id="MobiDB-lite"/>
    </source>
</evidence>
<proteinExistence type="predicted"/>
<feature type="transmembrane region" description="Helical" evidence="3">
    <location>
        <begin position="207"/>
        <end position="226"/>
    </location>
</feature>
<dbReference type="EMBL" id="JAKZEU010000002">
    <property type="protein sequence ID" value="MCQ0970436.1"/>
    <property type="molecule type" value="Genomic_DNA"/>
</dbReference>
<gene>
    <name evidence="5" type="ORF">MLD63_08375</name>
</gene>
<evidence type="ECO:0000256" key="1">
    <source>
        <dbReference type="RuleBase" id="RU369079"/>
    </source>
</evidence>
<keyword evidence="3" id="KW-0472">Membrane</keyword>
<feature type="transmembrane region" description="Helical" evidence="3">
    <location>
        <begin position="467"/>
        <end position="484"/>
    </location>
</feature>
<evidence type="ECO:0000313" key="5">
    <source>
        <dbReference type="EMBL" id="MCQ0970436.1"/>
    </source>
</evidence>
<keyword evidence="3" id="KW-0812">Transmembrane</keyword>
<evidence type="ECO:0000256" key="3">
    <source>
        <dbReference type="SAM" id="Phobius"/>
    </source>
</evidence>
<evidence type="ECO:0000313" key="6">
    <source>
        <dbReference type="Proteomes" id="UP001203945"/>
    </source>
</evidence>
<dbReference type="Proteomes" id="UP001203945">
    <property type="component" value="Unassembled WGS sequence"/>
</dbReference>
<dbReference type="NCBIfam" id="TIGR02123">
    <property type="entry name" value="TRAP_fused"/>
    <property type="match status" value="1"/>
</dbReference>
<keyword evidence="1" id="KW-0997">Cell inner membrane</keyword>
<feature type="transmembrane region" description="Helical" evidence="3">
    <location>
        <begin position="540"/>
        <end position="558"/>
    </location>
</feature>
<feature type="transmembrane region" description="Helical" evidence="3">
    <location>
        <begin position="179"/>
        <end position="201"/>
    </location>
</feature>
<feature type="transmembrane region" description="Helical" evidence="3">
    <location>
        <begin position="401"/>
        <end position="420"/>
    </location>
</feature>
<dbReference type="Pfam" id="PF06808">
    <property type="entry name" value="DctM"/>
    <property type="match status" value="1"/>
</dbReference>
<dbReference type="InterPro" id="IPR010656">
    <property type="entry name" value="DctM"/>
</dbReference>
<reference evidence="5 6" key="1">
    <citation type="submission" date="2022-03" db="EMBL/GenBank/DDBJ databases">
        <authorList>
            <person name="He Y."/>
        </authorList>
    </citation>
    <scope>NUCLEOTIDE SEQUENCE [LARGE SCALE GENOMIC DNA]</scope>
    <source>
        <strain evidence="5 6">TK19116</strain>
    </source>
</reference>
<feature type="transmembrane region" description="Helical" evidence="3">
    <location>
        <begin position="505"/>
        <end position="528"/>
    </location>
</feature>
<feature type="transmembrane region" description="Helical" evidence="3">
    <location>
        <begin position="143"/>
        <end position="167"/>
    </location>
</feature>
<dbReference type="InterPro" id="IPR011853">
    <property type="entry name" value="TRAP_DctM-Dct_fused"/>
</dbReference>
<keyword evidence="1" id="KW-0813">Transport</keyword>
<feature type="transmembrane region" description="Helical" evidence="3">
    <location>
        <begin position="276"/>
        <end position="298"/>
    </location>
</feature>
<keyword evidence="3" id="KW-1133">Transmembrane helix</keyword>
<name>A0ABT1MQG0_9RHOB</name>
<evidence type="ECO:0000259" key="4">
    <source>
        <dbReference type="Pfam" id="PF06808"/>
    </source>
</evidence>
<keyword evidence="6" id="KW-1185">Reference proteome</keyword>
<feature type="transmembrane region" description="Helical" evidence="3">
    <location>
        <begin position="626"/>
        <end position="643"/>
    </location>
</feature>
<feature type="transmembrane region" description="Helical" evidence="3">
    <location>
        <begin position="655"/>
        <end position="678"/>
    </location>
</feature>
<feature type="transmembrane region" description="Helical" evidence="3">
    <location>
        <begin position="565"/>
        <end position="586"/>
    </location>
</feature>
<comment type="function">
    <text evidence="1">Part of the tripartite ATP-independent periplasmic (TRAP) transport system.</text>
</comment>
<organism evidence="5 6">
    <name type="scientific">Paracoccus albicereus</name>
    <dbReference type="NCBI Taxonomy" id="2922394"/>
    <lineage>
        <taxon>Bacteria</taxon>
        <taxon>Pseudomonadati</taxon>
        <taxon>Pseudomonadota</taxon>
        <taxon>Alphaproteobacteria</taxon>
        <taxon>Rhodobacterales</taxon>
        <taxon>Paracoccaceae</taxon>
        <taxon>Paracoccus</taxon>
    </lineage>
</organism>
<sequence>MSQSQHSQAVRPDDDNPVIAQGVDDEPLMPTQRDLNGRLGLFFAGLCIAYTLFHIMVMNLFPMETWAYRLIHITGGLIIGFLGYSALGQADGDGPSQTRITERNAAEKALLGVALVATGYAFAMIAIAWLGRWTAMAANPPSFVFGSFGIPLLIGTIAATVAGWRFSGRERGRVYEGDWLLAIASIAVLGYILFVVGPLRLRAGTAMAQPGDMYAAMAGVILILELTRRLTGLVLVVIVSIFILYSFVGPWLPGFLNHRGYDPARFFTYIFTDQGILGAPIAVSSTYIILFIVFAAFLQTSKVGDYFVNFAFAAAGQARGGPAKVAVFASGLMGMINGTSAGNVVSTGSLTIPLMKRVGYPARSAAAIEATASSGGQILPPIMGAGAFIMAEVTGIPYTEIVVAAIIPAVLYFISVYFMVDLQALKLNMKGLPRAELPKFAVLIRQVYLFLPIIILIYTLFAGYSVIRAGTLAMISAAVVSWLTPHRMGVRQVLHAMDMGARMSIQMVAVCAAAGIIVGVIALTGVGARFSTLLLSIADQSQLLALFFAMCISILLGMGMPTTAAYAVAAAVVAPGLVSLGIPVLVAHFFVFYYAVMSAITPPVALAAYAGAGLAGSDPMKTSFEAFRLGLAAFIVPFMFFSSHELLMQGEWLDIVHVFISAMLGMFLLSASVIGYYFGPLNIVLRAILLAAALAMVDGGWMTDAIGLGVAAALYALQRGRRNPRTTVA</sequence>
<feature type="region of interest" description="Disordered" evidence="2">
    <location>
        <begin position="1"/>
        <end position="27"/>
    </location>
</feature>
<feature type="transmembrane region" description="Helical" evidence="3">
    <location>
        <begin position="39"/>
        <end position="61"/>
    </location>
</feature>
<feature type="domain" description="TRAP C4-dicarboxylate transport system permease DctM subunit" evidence="4">
    <location>
        <begin position="220"/>
        <end position="648"/>
    </location>
</feature>
<feature type="transmembrane region" description="Helical" evidence="3">
    <location>
        <begin position="592"/>
        <end position="614"/>
    </location>
</feature>
<accession>A0ABT1MQG0</accession>
<comment type="subcellular location">
    <subcellularLocation>
        <location evidence="1">Cell inner membrane</location>
        <topology evidence="1">Multi-pass membrane protein</topology>
    </subcellularLocation>
</comment>
<feature type="transmembrane region" description="Helical" evidence="3">
    <location>
        <begin position="233"/>
        <end position="256"/>
    </location>
</feature>
<feature type="transmembrane region" description="Helical" evidence="3">
    <location>
        <begin position="67"/>
        <end position="88"/>
    </location>
</feature>
<dbReference type="PANTHER" id="PTHR43849:SF2">
    <property type="entry name" value="BLL3936 PROTEIN"/>
    <property type="match status" value="1"/>
</dbReference>
<feature type="transmembrane region" description="Helical" evidence="3">
    <location>
        <begin position="440"/>
        <end position="461"/>
    </location>
</feature>
<keyword evidence="1" id="KW-1003">Cell membrane</keyword>
<comment type="caution">
    <text evidence="5">The sequence shown here is derived from an EMBL/GenBank/DDBJ whole genome shotgun (WGS) entry which is preliminary data.</text>
</comment>
<feature type="transmembrane region" description="Helical" evidence="3">
    <location>
        <begin position="690"/>
        <end position="717"/>
    </location>
</feature>
<dbReference type="RefSeq" id="WP_255329408.1">
    <property type="nucleotide sequence ID" value="NZ_JAKZEU010000002.1"/>
</dbReference>
<dbReference type="PANTHER" id="PTHR43849">
    <property type="entry name" value="BLL3936 PROTEIN"/>
    <property type="match status" value="1"/>
</dbReference>
<protein>
    <submittedName>
        <fullName evidence="5">TRAP transporter permease</fullName>
    </submittedName>
</protein>
<feature type="transmembrane region" description="Helical" evidence="3">
    <location>
        <begin position="109"/>
        <end position="131"/>
    </location>
</feature>